<dbReference type="SUPFAM" id="SSF100950">
    <property type="entry name" value="NagB/RpiA/CoA transferase-like"/>
    <property type="match status" value="1"/>
</dbReference>
<dbReference type="Gene3D" id="3.40.50.10420">
    <property type="entry name" value="NagB/RpiA/CoA transferase-like"/>
    <property type="match status" value="1"/>
</dbReference>
<keyword evidence="4" id="KW-0479">Metal-binding</keyword>
<dbReference type="InterPro" id="IPR037171">
    <property type="entry name" value="NagB/RpiA_transferase-like"/>
</dbReference>
<keyword evidence="5" id="KW-0436">Ligase</keyword>
<protein>
    <recommendedName>
        <fullName evidence="4">5-formyltetrahydrofolate cyclo-ligase</fullName>
        <ecNumber evidence="4">6.3.3.2</ecNumber>
    </recommendedName>
</protein>
<keyword evidence="6" id="KW-1185">Reference proteome</keyword>
<keyword evidence="2 4" id="KW-0547">Nucleotide-binding</keyword>
<evidence type="ECO:0000256" key="2">
    <source>
        <dbReference type="ARBA" id="ARBA00022741"/>
    </source>
</evidence>
<reference evidence="6" key="1">
    <citation type="journal article" date="2019" name="Int. J. Syst. Evol. Microbiol.">
        <title>The Global Catalogue of Microorganisms (GCM) 10K type strain sequencing project: providing services to taxonomists for standard genome sequencing and annotation.</title>
        <authorList>
            <consortium name="The Broad Institute Genomics Platform"/>
            <consortium name="The Broad Institute Genome Sequencing Center for Infectious Disease"/>
            <person name="Wu L."/>
            <person name="Ma J."/>
        </authorList>
    </citation>
    <scope>NUCLEOTIDE SEQUENCE [LARGE SCALE GENOMIC DNA]</scope>
    <source>
        <strain evidence="6">KCTC 42662</strain>
    </source>
</reference>
<dbReference type="RefSeq" id="WP_380904778.1">
    <property type="nucleotide sequence ID" value="NZ_JBHUEG010000004.1"/>
</dbReference>
<dbReference type="InterPro" id="IPR002698">
    <property type="entry name" value="FTHF_cligase"/>
</dbReference>
<organism evidence="5 6">
    <name type="scientific">Sphingobacterium suaedae</name>
    <dbReference type="NCBI Taxonomy" id="1686402"/>
    <lineage>
        <taxon>Bacteria</taxon>
        <taxon>Pseudomonadati</taxon>
        <taxon>Bacteroidota</taxon>
        <taxon>Sphingobacteriia</taxon>
        <taxon>Sphingobacteriales</taxon>
        <taxon>Sphingobacteriaceae</taxon>
        <taxon>Sphingobacterium</taxon>
    </lineage>
</organism>
<dbReference type="PANTHER" id="PTHR23407">
    <property type="entry name" value="ATPASE INHIBITOR/5-FORMYLTETRAHYDROFOLATE CYCLO-LIGASE"/>
    <property type="match status" value="1"/>
</dbReference>
<comment type="similarity">
    <text evidence="1 4">Belongs to the 5-formyltetrahydrofolate cyclo-ligase family.</text>
</comment>
<gene>
    <name evidence="5" type="ORF">ACFSR5_13870</name>
</gene>
<evidence type="ECO:0000256" key="4">
    <source>
        <dbReference type="RuleBase" id="RU361279"/>
    </source>
</evidence>
<dbReference type="GO" id="GO:0030272">
    <property type="term" value="F:5-formyltetrahydrofolate cyclo-ligase activity"/>
    <property type="evidence" value="ECO:0007669"/>
    <property type="project" value="UniProtKB-EC"/>
</dbReference>
<accession>A0ABW5KLK0</accession>
<dbReference type="EC" id="6.3.3.2" evidence="4"/>
<evidence type="ECO:0000313" key="6">
    <source>
        <dbReference type="Proteomes" id="UP001597545"/>
    </source>
</evidence>
<evidence type="ECO:0000256" key="1">
    <source>
        <dbReference type="ARBA" id="ARBA00010638"/>
    </source>
</evidence>
<comment type="cofactor">
    <cofactor evidence="4">
        <name>Mg(2+)</name>
        <dbReference type="ChEBI" id="CHEBI:18420"/>
    </cofactor>
</comment>
<keyword evidence="4" id="KW-0460">Magnesium</keyword>
<evidence type="ECO:0000256" key="3">
    <source>
        <dbReference type="ARBA" id="ARBA00022840"/>
    </source>
</evidence>
<dbReference type="Pfam" id="PF01812">
    <property type="entry name" value="5-FTHF_cyc-lig"/>
    <property type="match status" value="1"/>
</dbReference>
<dbReference type="EMBL" id="JBHULR010000005">
    <property type="protein sequence ID" value="MFD2548735.1"/>
    <property type="molecule type" value="Genomic_DNA"/>
</dbReference>
<dbReference type="InterPro" id="IPR024185">
    <property type="entry name" value="FTHF_cligase-like_sf"/>
</dbReference>
<name>A0ABW5KLK0_9SPHI</name>
<proteinExistence type="inferred from homology"/>
<comment type="catalytic activity">
    <reaction evidence="4">
        <text>(6S)-5-formyl-5,6,7,8-tetrahydrofolate + ATP = (6R)-5,10-methenyltetrahydrofolate + ADP + phosphate</text>
        <dbReference type="Rhea" id="RHEA:10488"/>
        <dbReference type="ChEBI" id="CHEBI:30616"/>
        <dbReference type="ChEBI" id="CHEBI:43474"/>
        <dbReference type="ChEBI" id="CHEBI:57455"/>
        <dbReference type="ChEBI" id="CHEBI:57457"/>
        <dbReference type="ChEBI" id="CHEBI:456216"/>
        <dbReference type="EC" id="6.3.3.2"/>
    </reaction>
</comment>
<dbReference type="NCBIfam" id="TIGR02727">
    <property type="entry name" value="MTHFS_bact"/>
    <property type="match status" value="1"/>
</dbReference>
<dbReference type="PANTHER" id="PTHR23407:SF1">
    <property type="entry name" value="5-FORMYLTETRAHYDROFOLATE CYCLO-LIGASE"/>
    <property type="match status" value="1"/>
</dbReference>
<dbReference type="Proteomes" id="UP001597545">
    <property type="component" value="Unassembled WGS sequence"/>
</dbReference>
<sequence>MTKAELRKHYRAIRSSLTEQETNRFNEQIISHLLAFSWEDVRYVHCFLPIGRHKEPDMWAFMDIVQERFPNLQMVVSRSNVIDFSMVHYLFSRSLILTENEWGIVEPLDGERVVESLLDVVLVPLLVADDRGNRVGYGKGFYDRFLARCRPDCVKIGISFFEPVELITDVDTLDIPLDKLVTPLSVFDFKAS</sequence>
<dbReference type="PIRSF" id="PIRSF006806">
    <property type="entry name" value="FTHF_cligase"/>
    <property type="match status" value="1"/>
</dbReference>
<comment type="caution">
    <text evidence="5">The sequence shown here is derived from an EMBL/GenBank/DDBJ whole genome shotgun (WGS) entry which is preliminary data.</text>
</comment>
<evidence type="ECO:0000313" key="5">
    <source>
        <dbReference type="EMBL" id="MFD2548735.1"/>
    </source>
</evidence>
<keyword evidence="3 4" id="KW-0067">ATP-binding</keyword>